<proteinExistence type="predicted"/>
<name>A0A1S0U6P3_LOALO</name>
<feature type="region of interest" description="Disordered" evidence="1">
    <location>
        <begin position="31"/>
        <end position="50"/>
    </location>
</feature>
<dbReference type="AlphaFoldDB" id="A0A1S0U6P3"/>
<evidence type="ECO:0000256" key="1">
    <source>
        <dbReference type="SAM" id="MobiDB-lite"/>
    </source>
</evidence>
<dbReference type="EMBL" id="JH712296">
    <property type="protein sequence ID" value="EFO25186.2"/>
    <property type="molecule type" value="Genomic_DNA"/>
</dbReference>
<dbReference type="KEGG" id="loa:LOAG_03300"/>
<accession>A0A1S0U6P3</accession>
<organism evidence="2">
    <name type="scientific">Loa loa</name>
    <name type="common">Eye worm</name>
    <name type="synonym">Filaria loa</name>
    <dbReference type="NCBI Taxonomy" id="7209"/>
    <lineage>
        <taxon>Eukaryota</taxon>
        <taxon>Metazoa</taxon>
        <taxon>Ecdysozoa</taxon>
        <taxon>Nematoda</taxon>
        <taxon>Chromadorea</taxon>
        <taxon>Rhabditida</taxon>
        <taxon>Spirurina</taxon>
        <taxon>Spiruromorpha</taxon>
        <taxon>Filarioidea</taxon>
        <taxon>Onchocercidae</taxon>
        <taxon>Loa</taxon>
    </lineage>
</organism>
<dbReference type="RefSeq" id="XP_003138885.2">
    <property type="nucleotide sequence ID" value="XM_003138837.2"/>
</dbReference>
<gene>
    <name evidence="2" type="ORF">LOAG_03300</name>
</gene>
<feature type="compositionally biased region" description="Basic and acidic residues" evidence="1">
    <location>
        <begin position="32"/>
        <end position="50"/>
    </location>
</feature>
<dbReference type="InParanoid" id="A0A1S0U6P3"/>
<dbReference type="GeneID" id="9940688"/>
<dbReference type="CTD" id="9940688"/>
<sequence length="50" mass="6107">MEFLQEIVILHRSKEEETKEFKRIQGIKKKQKDQLLRESKEPGEVRRNPE</sequence>
<reference evidence="2" key="1">
    <citation type="submission" date="2012-04" db="EMBL/GenBank/DDBJ databases">
        <title>The Genome Sequence of Loa loa.</title>
        <authorList>
            <consortium name="The Broad Institute Genome Sequencing Platform"/>
            <consortium name="Broad Institute Genome Sequencing Center for Infectious Disease"/>
            <person name="Nutman T.B."/>
            <person name="Fink D.L."/>
            <person name="Russ C."/>
            <person name="Young S."/>
            <person name="Zeng Q."/>
            <person name="Gargeya S."/>
            <person name="Alvarado L."/>
            <person name="Berlin A."/>
            <person name="Chapman S.B."/>
            <person name="Chen Z."/>
            <person name="Freedman E."/>
            <person name="Gellesch M."/>
            <person name="Goldberg J."/>
            <person name="Griggs A."/>
            <person name="Gujja S."/>
            <person name="Heilman E.R."/>
            <person name="Heiman D."/>
            <person name="Howarth C."/>
            <person name="Mehta T."/>
            <person name="Neiman D."/>
            <person name="Pearson M."/>
            <person name="Roberts A."/>
            <person name="Saif S."/>
            <person name="Shea T."/>
            <person name="Shenoy N."/>
            <person name="Sisk P."/>
            <person name="Stolte C."/>
            <person name="Sykes S."/>
            <person name="White J."/>
            <person name="Yandava C."/>
            <person name="Haas B."/>
            <person name="Henn M.R."/>
            <person name="Nusbaum C."/>
            <person name="Birren B."/>
        </authorList>
    </citation>
    <scope>NUCLEOTIDE SEQUENCE [LARGE SCALE GENOMIC DNA]</scope>
</reference>
<evidence type="ECO:0000313" key="2">
    <source>
        <dbReference type="EMBL" id="EFO25186.2"/>
    </source>
</evidence>
<protein>
    <submittedName>
        <fullName evidence="2">Uncharacterized protein</fullName>
    </submittedName>
</protein>